<gene>
    <name evidence="1" type="ORF">Pyrde_1723</name>
</gene>
<evidence type="ECO:0008006" key="3">
    <source>
        <dbReference type="Google" id="ProtNLM"/>
    </source>
</evidence>
<dbReference type="Proteomes" id="UP000058613">
    <property type="component" value="Chromosome"/>
</dbReference>
<dbReference type="RefSeq" id="WP_420806967.1">
    <property type="nucleotide sequence ID" value="NZ_CP013011.1"/>
</dbReference>
<proteinExistence type="predicted"/>
<name>A0A0P0N4R2_9CREN</name>
<dbReference type="EMBL" id="CP013011">
    <property type="protein sequence ID" value="ALL01766.1"/>
    <property type="molecule type" value="Genomic_DNA"/>
</dbReference>
<dbReference type="InterPro" id="IPR007366">
    <property type="entry name" value="DUF432"/>
</dbReference>
<organism evidence="1 2">
    <name type="scientific">Pyrodictium delaneyi</name>
    <dbReference type="NCBI Taxonomy" id="1273541"/>
    <lineage>
        <taxon>Archaea</taxon>
        <taxon>Thermoproteota</taxon>
        <taxon>Thermoprotei</taxon>
        <taxon>Desulfurococcales</taxon>
        <taxon>Pyrodictiaceae</taxon>
        <taxon>Pyrodictium</taxon>
    </lineage>
</organism>
<accession>A0A0P0N4R2</accession>
<dbReference type="Pfam" id="PF04254">
    <property type="entry name" value="DUF432"/>
    <property type="match status" value="1"/>
</dbReference>
<evidence type="ECO:0000313" key="2">
    <source>
        <dbReference type="Proteomes" id="UP000058613"/>
    </source>
</evidence>
<reference evidence="1 2" key="1">
    <citation type="submission" date="2015-10" db="EMBL/GenBank/DDBJ databases">
        <title>Complete genome sequence of hyperthermophilic archaeon Pyrodictium delaneyi Su06.</title>
        <authorList>
            <person name="Jung J.-H."/>
            <person name="Lin J."/>
            <person name="Holden J.F."/>
            <person name="Park C.-S."/>
        </authorList>
    </citation>
    <scope>NUCLEOTIDE SEQUENCE [LARGE SCALE GENOMIC DNA]</scope>
    <source>
        <strain evidence="1 2">Su06</strain>
    </source>
</reference>
<dbReference type="AlphaFoldDB" id="A0A0P0N4R2"/>
<dbReference type="KEGG" id="pdl:Pyrde_1723"/>
<evidence type="ECO:0000313" key="1">
    <source>
        <dbReference type="EMBL" id="ALL01766.1"/>
    </source>
</evidence>
<protein>
    <recommendedName>
        <fullName evidence="3">DUF432 domain-containing protein</fullName>
    </recommendedName>
</protein>
<sequence length="234" mass="26056">MFGHLAIGELRRVCGNTLSVSVLEDNRCRYKRGNTTVIVPCDSVSIYPAPPIFYPEHITNYIMIRFKEPIVVKPGSSEKFWTLVDFDVVAVVGSGSTSYEIVDAFPSTGMCKYALYGSPSRGILSRYIVTRVYGESKSEECRATIAINIVNKSMKPVKISRIVFPGHSFSLFYSQDSVIGSSLYVTVTSPFTAVVSLREPSISNMHRAPRLIEQRVVASVQPRWSQSFVMSYGL</sequence>
<dbReference type="GeneID" id="99613634"/>